<dbReference type="AlphaFoldDB" id="A0A4R2L741"/>
<evidence type="ECO:0000313" key="1">
    <source>
        <dbReference type="EMBL" id="TCO79816.1"/>
    </source>
</evidence>
<proteinExistence type="predicted"/>
<accession>A0A4R2L741</accession>
<name>A0A4R2L741_9FIRM</name>
<gene>
    <name evidence="1" type="ORF">EV214_10146</name>
</gene>
<protein>
    <submittedName>
        <fullName evidence="1">Uncharacterized protein</fullName>
    </submittedName>
</protein>
<reference evidence="1 2" key="1">
    <citation type="submission" date="2019-03" db="EMBL/GenBank/DDBJ databases">
        <title>Genomic Encyclopedia of Type Strains, Phase IV (KMG-IV): sequencing the most valuable type-strain genomes for metagenomic binning, comparative biology and taxonomic classification.</title>
        <authorList>
            <person name="Goeker M."/>
        </authorList>
    </citation>
    <scope>NUCLEOTIDE SEQUENCE [LARGE SCALE GENOMIC DNA]</scope>
    <source>
        <strain evidence="1 2">DSM 102940</strain>
    </source>
</reference>
<dbReference type="Proteomes" id="UP000294919">
    <property type="component" value="Unassembled WGS sequence"/>
</dbReference>
<comment type="caution">
    <text evidence="1">The sequence shown here is derived from an EMBL/GenBank/DDBJ whole genome shotgun (WGS) entry which is preliminary data.</text>
</comment>
<organism evidence="1 2">
    <name type="scientific">Marinisporobacter balticus</name>
    <dbReference type="NCBI Taxonomy" id="2018667"/>
    <lineage>
        <taxon>Bacteria</taxon>
        <taxon>Bacillati</taxon>
        <taxon>Bacillota</taxon>
        <taxon>Clostridia</taxon>
        <taxon>Peptostreptococcales</taxon>
        <taxon>Thermotaleaceae</taxon>
        <taxon>Marinisporobacter</taxon>
    </lineage>
</organism>
<sequence>MGLNILLVLVLVLVLNIGQMPPEDFKKNNIIYENFTYLY</sequence>
<dbReference type="EMBL" id="SLWV01000001">
    <property type="protein sequence ID" value="TCO79816.1"/>
    <property type="molecule type" value="Genomic_DNA"/>
</dbReference>
<evidence type="ECO:0000313" key="2">
    <source>
        <dbReference type="Proteomes" id="UP000294919"/>
    </source>
</evidence>
<keyword evidence="2" id="KW-1185">Reference proteome</keyword>